<dbReference type="OrthoDB" id="9807246at2"/>
<name>A0A2S3UK63_9HYPH</name>
<keyword evidence="2" id="KW-0479">Metal-binding</keyword>
<protein>
    <recommendedName>
        <fullName evidence="5">CENP-V/GFA domain-containing protein</fullName>
    </recommendedName>
</protein>
<keyword evidence="7" id="KW-1185">Reference proteome</keyword>
<organism evidence="6 7">
    <name type="scientific">Roseibium marinum</name>
    <dbReference type="NCBI Taxonomy" id="281252"/>
    <lineage>
        <taxon>Bacteria</taxon>
        <taxon>Pseudomonadati</taxon>
        <taxon>Pseudomonadota</taxon>
        <taxon>Alphaproteobacteria</taxon>
        <taxon>Hyphomicrobiales</taxon>
        <taxon>Stappiaceae</taxon>
        <taxon>Roseibium</taxon>
    </lineage>
</organism>
<sequence length="149" mass="16498">MVIREATCRCGQLTAVCQGEPVRVSVCHCLECQKRTGSAFSAQARWPDEKVALSGEFSEWHRAADSGHKATYRFCPTCGSTVSYVIEGWPGVIAIPLGAFADPRFPAPRFSVYEHRKHEWTTVLGENVEHSSDPAIAFTQGELRPTEQD</sequence>
<dbReference type="Gene3D" id="3.90.1590.10">
    <property type="entry name" value="glutathione-dependent formaldehyde- activating enzyme (gfa)"/>
    <property type="match status" value="1"/>
</dbReference>
<dbReference type="SUPFAM" id="SSF51316">
    <property type="entry name" value="Mss4-like"/>
    <property type="match status" value="1"/>
</dbReference>
<feature type="domain" description="CENP-V/GFA" evidence="5">
    <location>
        <begin position="4"/>
        <end position="114"/>
    </location>
</feature>
<dbReference type="PROSITE" id="PS51891">
    <property type="entry name" value="CENP_V_GFA"/>
    <property type="match status" value="1"/>
</dbReference>
<evidence type="ECO:0000256" key="1">
    <source>
        <dbReference type="ARBA" id="ARBA00005495"/>
    </source>
</evidence>
<accession>A0A2S3UK63</accession>
<keyword evidence="4" id="KW-0456">Lyase</keyword>
<evidence type="ECO:0000256" key="3">
    <source>
        <dbReference type="ARBA" id="ARBA00022833"/>
    </source>
</evidence>
<evidence type="ECO:0000259" key="5">
    <source>
        <dbReference type="PROSITE" id="PS51891"/>
    </source>
</evidence>
<dbReference type="InterPro" id="IPR011057">
    <property type="entry name" value="Mss4-like_sf"/>
</dbReference>
<proteinExistence type="inferred from homology"/>
<evidence type="ECO:0000313" key="7">
    <source>
        <dbReference type="Proteomes" id="UP000236959"/>
    </source>
</evidence>
<comment type="similarity">
    <text evidence="1">Belongs to the Gfa family.</text>
</comment>
<reference evidence="6 7" key="1">
    <citation type="submission" date="2018-01" db="EMBL/GenBank/DDBJ databases">
        <title>Genomic Encyclopedia of Archaeal and Bacterial Type Strains, Phase II (KMG-II): from individual species to whole genera.</title>
        <authorList>
            <person name="Goeker M."/>
        </authorList>
    </citation>
    <scope>NUCLEOTIDE SEQUENCE [LARGE SCALE GENOMIC DNA]</scope>
    <source>
        <strain evidence="6 7">DSM 17023</strain>
    </source>
</reference>
<dbReference type="GO" id="GO:0046872">
    <property type="term" value="F:metal ion binding"/>
    <property type="evidence" value="ECO:0007669"/>
    <property type="project" value="UniProtKB-KW"/>
</dbReference>
<evidence type="ECO:0000256" key="2">
    <source>
        <dbReference type="ARBA" id="ARBA00022723"/>
    </source>
</evidence>
<dbReference type="PANTHER" id="PTHR33337:SF40">
    <property type="entry name" value="CENP-V_GFA DOMAIN-CONTAINING PROTEIN-RELATED"/>
    <property type="match status" value="1"/>
</dbReference>
<dbReference type="PANTHER" id="PTHR33337">
    <property type="entry name" value="GFA DOMAIN-CONTAINING PROTEIN"/>
    <property type="match status" value="1"/>
</dbReference>
<dbReference type="InterPro" id="IPR006913">
    <property type="entry name" value="CENP-V/GFA"/>
</dbReference>
<comment type="caution">
    <text evidence="6">The sequence shown here is derived from an EMBL/GenBank/DDBJ whole genome shotgun (WGS) entry which is preliminary data.</text>
</comment>
<keyword evidence="3" id="KW-0862">Zinc</keyword>
<dbReference type="Proteomes" id="UP000236959">
    <property type="component" value="Unassembled WGS sequence"/>
</dbReference>
<dbReference type="GO" id="GO:0016846">
    <property type="term" value="F:carbon-sulfur lyase activity"/>
    <property type="evidence" value="ECO:0007669"/>
    <property type="project" value="InterPro"/>
</dbReference>
<dbReference type="EMBL" id="PPCN01000018">
    <property type="protein sequence ID" value="POF28055.1"/>
    <property type="molecule type" value="Genomic_DNA"/>
</dbReference>
<dbReference type="AlphaFoldDB" id="A0A2S3UK63"/>
<dbReference type="Pfam" id="PF04828">
    <property type="entry name" value="GFA"/>
    <property type="match status" value="1"/>
</dbReference>
<gene>
    <name evidence="6" type="ORF">CLV41_11859</name>
</gene>
<evidence type="ECO:0000313" key="6">
    <source>
        <dbReference type="EMBL" id="POF28055.1"/>
    </source>
</evidence>
<evidence type="ECO:0000256" key="4">
    <source>
        <dbReference type="ARBA" id="ARBA00023239"/>
    </source>
</evidence>